<evidence type="ECO:0000313" key="4">
    <source>
        <dbReference type="EMBL" id="QBR47881.1"/>
    </source>
</evidence>
<reference evidence="4 5" key="1">
    <citation type="submission" date="2019-03" db="EMBL/GenBank/DDBJ databases">
        <title>Complete Genome Sequence of Leuconostoc kimchii strain NKJ218 Isolated from Homemade Kimchi.</title>
        <authorList>
            <person name="Jung J.Y."/>
            <person name="Jin H.M."/>
            <person name="Jung J.-W."/>
            <person name="Lee S.-Y."/>
            <person name="Ryu B.-G."/>
            <person name="Han S.-S."/>
            <person name="Kang H.K."/>
            <person name="Choi H.W."/>
            <person name="Chung E.J."/>
            <person name="Choi K.-M."/>
        </authorList>
    </citation>
    <scope>NUCLEOTIDE SEQUENCE [LARGE SCALE GENOMIC DNA]</scope>
    <source>
        <strain evidence="4 5">NKJ218</strain>
    </source>
</reference>
<dbReference type="RefSeq" id="WP_134833597.1">
    <property type="nucleotide sequence ID" value="NZ_CP037939.1"/>
</dbReference>
<dbReference type="Pfam" id="PF02397">
    <property type="entry name" value="Bac_transf"/>
    <property type="match status" value="1"/>
</dbReference>
<keyword evidence="2" id="KW-0812">Transmembrane</keyword>
<gene>
    <name evidence="4" type="ORF">EW139_06990</name>
</gene>
<accession>A0ABX5SKJ9</accession>
<keyword evidence="5" id="KW-1185">Reference proteome</keyword>
<keyword evidence="2" id="KW-0472">Membrane</keyword>
<evidence type="ECO:0000256" key="1">
    <source>
        <dbReference type="ARBA" id="ARBA00006464"/>
    </source>
</evidence>
<dbReference type="Proteomes" id="UP000295756">
    <property type="component" value="Chromosome"/>
</dbReference>
<dbReference type="EMBL" id="CP037939">
    <property type="protein sequence ID" value="QBR47881.1"/>
    <property type="molecule type" value="Genomic_DNA"/>
</dbReference>
<dbReference type="PANTHER" id="PTHR30576:SF0">
    <property type="entry name" value="UNDECAPRENYL-PHOSPHATE N-ACETYLGALACTOSAMINYL 1-PHOSPHATE TRANSFERASE-RELATED"/>
    <property type="match status" value="1"/>
</dbReference>
<protein>
    <submittedName>
        <fullName evidence="4">Sugar transferase</fullName>
    </submittedName>
</protein>
<dbReference type="InterPro" id="IPR003362">
    <property type="entry name" value="Bact_transf"/>
</dbReference>
<evidence type="ECO:0000259" key="3">
    <source>
        <dbReference type="Pfam" id="PF02397"/>
    </source>
</evidence>
<dbReference type="PANTHER" id="PTHR30576">
    <property type="entry name" value="COLANIC BIOSYNTHESIS UDP-GLUCOSE LIPID CARRIER TRANSFERASE"/>
    <property type="match status" value="1"/>
</dbReference>
<name>A0ABX5SKJ9_9LACO</name>
<organism evidence="4 5">
    <name type="scientific">Leuconostoc kimchii</name>
    <dbReference type="NCBI Taxonomy" id="136609"/>
    <lineage>
        <taxon>Bacteria</taxon>
        <taxon>Bacillati</taxon>
        <taxon>Bacillota</taxon>
        <taxon>Bacilli</taxon>
        <taxon>Lactobacillales</taxon>
        <taxon>Lactobacillaceae</taxon>
        <taxon>Leuconostoc</taxon>
    </lineage>
</organism>
<keyword evidence="4" id="KW-0808">Transferase</keyword>
<dbReference type="GO" id="GO:0016740">
    <property type="term" value="F:transferase activity"/>
    <property type="evidence" value="ECO:0007669"/>
    <property type="project" value="UniProtKB-KW"/>
</dbReference>
<comment type="similarity">
    <text evidence="1">Belongs to the bacterial sugar transferase family.</text>
</comment>
<evidence type="ECO:0000313" key="5">
    <source>
        <dbReference type="Proteomes" id="UP000295756"/>
    </source>
</evidence>
<evidence type="ECO:0000256" key="2">
    <source>
        <dbReference type="SAM" id="Phobius"/>
    </source>
</evidence>
<proteinExistence type="inferred from homology"/>
<sequence>MYIKYIKQFFDLFFATLFIILLSPLLSIVFVVLFLTTKDSPIYKQDRVGQYGKIFKIYKFRTLPKNTPILVGQARVKIRNRVSPFARFLRNTSIDELPQLWNVLQGDMSIIGPRPVVPQEAKLVALRTASGAINVKPGITGLAQVKGRKKLNDRQKADYDAIYSQRISAKEDLLILILTLPIIVERDGVKKFFQKKH</sequence>
<feature type="domain" description="Bacterial sugar transferase" evidence="3">
    <location>
        <begin position="7"/>
        <end position="184"/>
    </location>
</feature>
<keyword evidence="2" id="KW-1133">Transmembrane helix</keyword>
<feature type="transmembrane region" description="Helical" evidence="2">
    <location>
        <begin position="12"/>
        <end position="35"/>
    </location>
</feature>